<keyword evidence="11" id="KW-1185">Reference proteome</keyword>
<dbReference type="InterPro" id="IPR027640">
    <property type="entry name" value="Kinesin-like_fam"/>
</dbReference>
<dbReference type="SMART" id="SM00129">
    <property type="entry name" value="KISc"/>
    <property type="match status" value="1"/>
</dbReference>
<dbReference type="InterPro" id="IPR001752">
    <property type="entry name" value="Kinesin_motor_dom"/>
</dbReference>
<dbReference type="Pfam" id="PF00225">
    <property type="entry name" value="Kinesin"/>
    <property type="match status" value="2"/>
</dbReference>
<comment type="subcellular location">
    <subcellularLocation>
        <location evidence="1">Cytoplasm</location>
    </subcellularLocation>
</comment>
<dbReference type="GeneID" id="72009177"/>
<protein>
    <submittedName>
        <fullName evidence="10">Kinesin-domain-containing protein</fullName>
    </submittedName>
</protein>
<gene>
    <name evidence="10" type="ORF">C8Q71DRAFT_878675</name>
</gene>
<dbReference type="PROSITE" id="PS50067">
    <property type="entry name" value="KINESIN_MOTOR_2"/>
    <property type="match status" value="1"/>
</dbReference>
<feature type="compositionally biased region" description="Polar residues" evidence="8">
    <location>
        <begin position="793"/>
        <end position="813"/>
    </location>
</feature>
<dbReference type="Gene3D" id="1.10.287.1490">
    <property type="match status" value="1"/>
</dbReference>
<name>A0ABQ8K716_9APHY</name>
<evidence type="ECO:0000256" key="6">
    <source>
        <dbReference type="PROSITE-ProRule" id="PRU00283"/>
    </source>
</evidence>
<feature type="compositionally biased region" description="Basic and acidic residues" evidence="8">
    <location>
        <begin position="871"/>
        <end position="880"/>
    </location>
</feature>
<feature type="region of interest" description="Disordered" evidence="8">
    <location>
        <begin position="862"/>
        <end position="912"/>
    </location>
</feature>
<feature type="region of interest" description="Disordered" evidence="8">
    <location>
        <begin position="1283"/>
        <end position="1337"/>
    </location>
</feature>
<reference evidence="10 11" key="1">
    <citation type="journal article" date="2021" name="Environ. Microbiol.">
        <title>Gene family expansions and transcriptome signatures uncover fungal adaptations to wood decay.</title>
        <authorList>
            <person name="Hage H."/>
            <person name="Miyauchi S."/>
            <person name="Viragh M."/>
            <person name="Drula E."/>
            <person name="Min B."/>
            <person name="Chaduli D."/>
            <person name="Navarro D."/>
            <person name="Favel A."/>
            <person name="Norest M."/>
            <person name="Lesage-Meessen L."/>
            <person name="Balint B."/>
            <person name="Merenyi Z."/>
            <person name="de Eugenio L."/>
            <person name="Morin E."/>
            <person name="Martinez A.T."/>
            <person name="Baldrian P."/>
            <person name="Stursova M."/>
            <person name="Martinez M.J."/>
            <person name="Novotny C."/>
            <person name="Magnuson J.K."/>
            <person name="Spatafora J.W."/>
            <person name="Maurice S."/>
            <person name="Pangilinan J."/>
            <person name="Andreopoulos W."/>
            <person name="LaButti K."/>
            <person name="Hundley H."/>
            <person name="Na H."/>
            <person name="Kuo A."/>
            <person name="Barry K."/>
            <person name="Lipzen A."/>
            <person name="Henrissat B."/>
            <person name="Riley R."/>
            <person name="Ahrendt S."/>
            <person name="Nagy L.G."/>
            <person name="Grigoriev I.V."/>
            <person name="Martin F."/>
            <person name="Rosso M.N."/>
        </authorList>
    </citation>
    <scope>NUCLEOTIDE SEQUENCE [LARGE SCALE GENOMIC DNA]</scope>
    <source>
        <strain evidence="10 11">CIRM-BRFM 1785</strain>
    </source>
</reference>
<keyword evidence="6" id="KW-0505">Motor protein</keyword>
<keyword evidence="4 6" id="KW-0067">ATP-binding</keyword>
<evidence type="ECO:0000256" key="7">
    <source>
        <dbReference type="SAM" id="Coils"/>
    </source>
</evidence>
<feature type="region of interest" description="Disordered" evidence="8">
    <location>
        <begin position="792"/>
        <end position="813"/>
    </location>
</feature>
<dbReference type="RefSeq" id="XP_047775718.1">
    <property type="nucleotide sequence ID" value="XM_047928445.1"/>
</dbReference>
<sequence>MAPSPASSAGSATSVQVAVRIRPTTTQDTSSTPARFQRSVVNAVSPTTVAIDPVSSAAGGGAPAPAAPSAKKQVFTFDQVHQPATTQHAMFTTTAQPLISRFIEGFNCTILAYGQTSSGKTFTMTGIDLDADPNDPTNGMGIIPRAVSTIFARCRELKQERGDSWQYSLRGSFIELYNEDLIDLLNLEDGGGKQVQIREDKQGHIIWEGLREVGVRGPNEVMGLLQQGTAIRRTNETDMNAQSSRSHAIFSLTLTQKKYSGSKPPPRSSSPLPPGGRPGSRIARPGSTMYNSSQASRVSSPTFGRPSTPSFQSAIGRGGRPASSLGLLSPDRGLANNAADDSEGEWVTVVSKFHFVDLAGSERIKRTGAAGDRIKEGISINSGLLALGNVISALGDPARAKSHTASYIPYRDSKLTRLLQDSLGGNAHTLMIACVSPTEWNVGETVNTLKYANRARNIKNRAVVNEKEEGWDDLEWLQGNITRLRKELKALKEGGATAAGSSAATNSVDIPDGAGKKVLAQMAELQNNYEDMREKFVERTEELTRLRRELAEKQRSSKGNMSGTAKYEEIVGPVIEEYEKTIGAMEAELNLNRAALRHTNDLYEEKEHEYTELAEKHSTTELYVEELKSRVAKLMEREASNEAYIRDLEEKVKQSDETSVSSSGSITDLKREISRYKDSETYNTQYIADVEARLTRADESVLALRETVEKLERECDRRRDEAEVLQERLDALLRDGESWRTDLEEREQKVRDLEAKMQGWETRKKEADEDRQRLNELVGEVAKARKELEAKSITPSLRSAASTDTLGGKSQLNGIGPAEEQFIVLQQTHTATLADLSSVTAKYHDALREIADLAAQLEEAKVNAPLAPSESEDRPADLSPRRRMGRGSPSSETLVNGNGSARRGFSRHQVASSESLTSRYALTIAGLRDGTNGKSLSSRSLPQSVSLSQELSSARSRKASTSSHGTSSSVSLSHSRSRPNLSISLPGVNISPNERSVASLEKEIMRLQEVLQERETEITALETSLKDKDRAVALANLERSPPPDVTVTPMNGHVPESSLPLSPRTMSRFKDLRHSLHIQVSENGLPPTEVDQNLERLNELMRSMAAKESAHREKVDTLNSDLSQVRRQFEELTVLSRDQTLNMSNEIEGLRKKHEEDLAKHDEDLQRLERLEKREAELVEATTRLEQHEAELAESLATAQSREKELMESLERIQAEHSADVEKLKSEHEDALRAKAAEVDALVAKLKEEHSGAVLELQGQLAQASAALDKAREDHVTAFGELKAEHEDELKRRSQGVDDLLEHTQQEHEAAVSKLKDEHADAVKQKEEEASATLHKTEGEYYEALTKLRAEHAQALEKQTSEAATAMERLRDEHAREVRMSEIAREGSLSESASAMDIAMKNLQEEHASAASAKEQQFAEDIQKLKDEHTQTLEAKEEQYRSSKERLKASHTETLHAKEATFADELAKLQAEHQQVLASKDEAHRTELEKHVAEHADMVAKLQEESQKEIARLTSELEQSRTEFTSSGSKLQEQMEAELQSVKEQQATILAEVEKGHAEEVARLQEAHNAAIAAADSQAEEQRTSLMASHAEEVARLRAEHESALSAVQAELSLDESRERTEQLLSEEKERLKSSLTELEQKHADEVALSEMQRERDDEELESYKAASDEYEALQQKTEVIGLLHQQLSSSNDERDTLAAESNDLVREASKRQSLVDELERHRSMIADLQEDLQRTKDEMDNLSAEKSRQETLLRDLQSQTVMSPTPSTRQGFGRSNMSPTKLPPPAPPPTHQLSTSGDTPQDSPTTPATSLAPEKLTAQIQQQAKHIDEQDAMIKTLNKQLMHCESDLQAHIDLVSSLESSVGDAEKNQLARMQATELARERDSLNSQLADARNEVVNVRRSLDEERRAKERARAQLDSRMDELQRRKSKFACL</sequence>
<feature type="region of interest" description="Disordered" evidence="8">
    <location>
        <begin position="1738"/>
        <end position="1813"/>
    </location>
</feature>
<dbReference type="PANTHER" id="PTHR47969">
    <property type="entry name" value="CHROMOSOME-ASSOCIATED KINESIN KIF4A-RELATED"/>
    <property type="match status" value="1"/>
</dbReference>
<feature type="region of interest" description="Disordered" evidence="8">
    <location>
        <begin position="1687"/>
        <end position="1712"/>
    </location>
</feature>
<dbReference type="EMBL" id="JADCUA010000020">
    <property type="protein sequence ID" value="KAH9832952.1"/>
    <property type="molecule type" value="Genomic_DNA"/>
</dbReference>
<feature type="coiled-coil region" evidence="7">
    <location>
        <begin position="474"/>
        <end position="549"/>
    </location>
</feature>
<keyword evidence="2" id="KW-0963">Cytoplasm</keyword>
<evidence type="ECO:0000256" key="5">
    <source>
        <dbReference type="ARBA" id="ARBA00023054"/>
    </source>
</evidence>
<feature type="compositionally biased region" description="Basic and acidic residues" evidence="8">
    <location>
        <begin position="1615"/>
        <end position="1656"/>
    </location>
</feature>
<feature type="compositionally biased region" description="Polar residues" evidence="8">
    <location>
        <begin position="1757"/>
        <end position="1780"/>
    </location>
</feature>
<dbReference type="Gene3D" id="3.40.850.10">
    <property type="entry name" value="Kinesin motor domain"/>
    <property type="match status" value="1"/>
</dbReference>
<proteinExistence type="inferred from homology"/>
<dbReference type="InterPro" id="IPR027417">
    <property type="entry name" value="P-loop_NTPase"/>
</dbReference>
<feature type="compositionally biased region" description="Basic and acidic residues" evidence="8">
    <location>
        <begin position="1692"/>
        <end position="1712"/>
    </location>
</feature>
<dbReference type="Proteomes" id="UP000814176">
    <property type="component" value="Unassembled WGS sequence"/>
</dbReference>
<feature type="compositionally biased region" description="Polar residues" evidence="8">
    <location>
        <begin position="1792"/>
        <end position="1810"/>
    </location>
</feature>
<dbReference type="PRINTS" id="PR00380">
    <property type="entry name" value="KINESINHEAVY"/>
</dbReference>
<dbReference type="InterPro" id="IPR019821">
    <property type="entry name" value="Kinesin_motor_CS"/>
</dbReference>
<evidence type="ECO:0000256" key="1">
    <source>
        <dbReference type="ARBA" id="ARBA00004496"/>
    </source>
</evidence>
<feature type="compositionally biased region" description="Pro residues" evidence="8">
    <location>
        <begin position="263"/>
        <end position="276"/>
    </location>
</feature>
<accession>A0ABQ8K716</accession>
<feature type="coiled-coil region" evidence="7">
    <location>
        <begin position="1151"/>
        <end position="1274"/>
    </location>
</feature>
<feature type="coiled-coil region" evidence="7">
    <location>
        <begin position="997"/>
        <end position="1024"/>
    </location>
</feature>
<feature type="compositionally biased region" description="Basic and acidic residues" evidence="8">
    <location>
        <begin position="1738"/>
        <end position="1754"/>
    </location>
</feature>
<feature type="region of interest" description="Disordered" evidence="8">
    <location>
        <begin position="257"/>
        <end position="328"/>
    </location>
</feature>
<evidence type="ECO:0000259" key="9">
    <source>
        <dbReference type="PROSITE" id="PS50067"/>
    </source>
</evidence>
<evidence type="ECO:0000256" key="3">
    <source>
        <dbReference type="ARBA" id="ARBA00022741"/>
    </source>
</evidence>
<evidence type="ECO:0000256" key="4">
    <source>
        <dbReference type="ARBA" id="ARBA00022840"/>
    </source>
</evidence>
<feature type="region of interest" description="Disordered" evidence="8">
    <location>
        <begin position="928"/>
        <end position="991"/>
    </location>
</feature>
<evidence type="ECO:0000256" key="8">
    <source>
        <dbReference type="SAM" id="MobiDB-lite"/>
    </source>
</evidence>
<dbReference type="PANTHER" id="PTHR47969:SF15">
    <property type="entry name" value="CHROMOSOME-ASSOCIATED KINESIN KIF4A-RELATED"/>
    <property type="match status" value="1"/>
</dbReference>
<feature type="compositionally biased region" description="Low complexity" evidence="8">
    <location>
        <begin position="935"/>
        <end position="974"/>
    </location>
</feature>
<feature type="coiled-coil region" evidence="7">
    <location>
        <begin position="1869"/>
        <end position="1928"/>
    </location>
</feature>
<feature type="compositionally biased region" description="Polar residues" evidence="8">
    <location>
        <begin position="1522"/>
        <end position="1532"/>
    </location>
</feature>
<comment type="caution">
    <text evidence="10">The sequence shown here is derived from an EMBL/GenBank/DDBJ whole genome shotgun (WGS) entry which is preliminary data.</text>
</comment>
<feature type="compositionally biased region" description="Polar residues" evidence="8">
    <location>
        <begin position="288"/>
        <end position="313"/>
    </location>
</feature>
<feature type="compositionally biased region" description="Pro residues" evidence="8">
    <location>
        <begin position="1782"/>
        <end position="1791"/>
    </location>
</feature>
<evidence type="ECO:0000313" key="10">
    <source>
        <dbReference type="EMBL" id="KAH9832952.1"/>
    </source>
</evidence>
<keyword evidence="5 7" id="KW-0175">Coiled coil</keyword>
<feature type="domain" description="Kinesin motor" evidence="9">
    <location>
        <begin position="14"/>
        <end position="458"/>
    </location>
</feature>
<feature type="region of interest" description="Disordered" evidence="8">
    <location>
        <begin position="1610"/>
        <end position="1664"/>
    </location>
</feature>
<evidence type="ECO:0000256" key="2">
    <source>
        <dbReference type="ARBA" id="ARBA00022490"/>
    </source>
</evidence>
<dbReference type="PROSITE" id="PS00411">
    <property type="entry name" value="KINESIN_MOTOR_1"/>
    <property type="match status" value="1"/>
</dbReference>
<feature type="region of interest" description="Disordered" evidence="8">
    <location>
        <begin position="1434"/>
        <end position="1455"/>
    </location>
</feature>
<feature type="region of interest" description="Disordered" evidence="8">
    <location>
        <begin position="1515"/>
        <end position="1539"/>
    </location>
</feature>
<comment type="similarity">
    <text evidence="6">Belongs to the TRAFAC class myosin-kinesin ATPase superfamily. Kinesin family.</text>
</comment>
<evidence type="ECO:0000313" key="11">
    <source>
        <dbReference type="Proteomes" id="UP000814176"/>
    </source>
</evidence>
<organism evidence="10 11">
    <name type="scientific">Rhodofomes roseus</name>
    <dbReference type="NCBI Taxonomy" id="34475"/>
    <lineage>
        <taxon>Eukaryota</taxon>
        <taxon>Fungi</taxon>
        <taxon>Dikarya</taxon>
        <taxon>Basidiomycota</taxon>
        <taxon>Agaricomycotina</taxon>
        <taxon>Agaricomycetes</taxon>
        <taxon>Polyporales</taxon>
        <taxon>Rhodofomes</taxon>
    </lineage>
</organism>
<feature type="coiled-coil region" evidence="7">
    <location>
        <begin position="575"/>
        <end position="616"/>
    </location>
</feature>
<feature type="binding site" evidence="6">
    <location>
        <begin position="114"/>
        <end position="121"/>
    </location>
    <ligand>
        <name>ATP</name>
        <dbReference type="ChEBI" id="CHEBI:30616"/>
    </ligand>
</feature>
<feature type="region of interest" description="Disordered" evidence="8">
    <location>
        <begin position="1039"/>
        <end position="1062"/>
    </location>
</feature>
<dbReference type="InterPro" id="IPR036961">
    <property type="entry name" value="Kinesin_motor_dom_sf"/>
</dbReference>
<dbReference type="SUPFAM" id="SSF52540">
    <property type="entry name" value="P-loop containing nucleoside triphosphate hydrolases"/>
    <property type="match status" value="1"/>
</dbReference>
<keyword evidence="3 6" id="KW-0547">Nucleotide-binding</keyword>